<reference evidence="2 3" key="1">
    <citation type="submission" date="2020-04" db="EMBL/GenBank/DDBJ databases">
        <title>Whole-genome sequencing of Vibrio spp. from China reveals different genetic environments of blaCTX-M-14 among diverse lineages.</title>
        <authorList>
            <person name="Zheng Z."/>
            <person name="Ye L."/>
            <person name="Chen S."/>
        </authorList>
    </citation>
    <scope>NUCLEOTIDE SEQUENCE [LARGE SCALE GENOMIC DNA]</scope>
    <source>
        <strain evidence="2 3">Vb0551</strain>
    </source>
</reference>
<dbReference type="Gene3D" id="3.40.1380.20">
    <property type="entry name" value="Pyruvate kinase, C-terminal domain"/>
    <property type="match status" value="1"/>
</dbReference>
<feature type="non-terminal residue" evidence="2">
    <location>
        <position position="1"/>
    </location>
</feature>
<name>A0A7Y0SFT9_VIBPH</name>
<sequence>IPELGTRPRTQGGALTLAAASIAEFVDAAYVCVFSQSGDSARRMSRLRHRVPIVSFTDLPGARARNTLIWGVQTYLVPRGESTDAL</sequence>
<evidence type="ECO:0000313" key="2">
    <source>
        <dbReference type="EMBL" id="NMU82725.1"/>
    </source>
</evidence>
<dbReference type="Pfam" id="PF02887">
    <property type="entry name" value="PK_C"/>
    <property type="match status" value="1"/>
</dbReference>
<gene>
    <name evidence="2" type="ORF">HKB16_07495</name>
</gene>
<organism evidence="2 3">
    <name type="scientific">Vibrio parahaemolyticus</name>
    <dbReference type="NCBI Taxonomy" id="670"/>
    <lineage>
        <taxon>Bacteria</taxon>
        <taxon>Pseudomonadati</taxon>
        <taxon>Pseudomonadota</taxon>
        <taxon>Gammaproteobacteria</taxon>
        <taxon>Vibrionales</taxon>
        <taxon>Vibrionaceae</taxon>
        <taxon>Vibrio</taxon>
    </lineage>
</organism>
<dbReference type="GO" id="GO:0016301">
    <property type="term" value="F:kinase activity"/>
    <property type="evidence" value="ECO:0007669"/>
    <property type="project" value="UniProtKB-KW"/>
</dbReference>
<dbReference type="InterPro" id="IPR015795">
    <property type="entry name" value="Pyrv_Knase_C"/>
</dbReference>
<dbReference type="SUPFAM" id="SSF52935">
    <property type="entry name" value="PK C-terminal domain-like"/>
    <property type="match status" value="1"/>
</dbReference>
<dbReference type="EC" id="2.7.1.40" evidence="2"/>
<protein>
    <submittedName>
        <fullName evidence="2">Pyruvate kinase</fullName>
        <ecNumber evidence="2">2.7.1.40</ecNumber>
    </submittedName>
</protein>
<proteinExistence type="predicted"/>
<accession>A0A7Y0SFT9</accession>
<dbReference type="InterPro" id="IPR036918">
    <property type="entry name" value="Pyrv_Knase_C_sf"/>
</dbReference>
<keyword evidence="2" id="KW-0418">Kinase</keyword>
<dbReference type="EMBL" id="JABCLB010000937">
    <property type="protein sequence ID" value="NMU82725.1"/>
    <property type="molecule type" value="Genomic_DNA"/>
</dbReference>
<feature type="non-terminal residue" evidence="2">
    <location>
        <position position="86"/>
    </location>
</feature>
<feature type="domain" description="Pyruvate kinase C-terminal" evidence="1">
    <location>
        <begin position="15"/>
        <end position="85"/>
    </location>
</feature>
<comment type="caution">
    <text evidence="2">The sequence shown here is derived from an EMBL/GenBank/DDBJ whole genome shotgun (WGS) entry which is preliminary data.</text>
</comment>
<evidence type="ECO:0000313" key="3">
    <source>
        <dbReference type="Proteomes" id="UP000518904"/>
    </source>
</evidence>
<dbReference type="GO" id="GO:0004743">
    <property type="term" value="F:pyruvate kinase activity"/>
    <property type="evidence" value="ECO:0007669"/>
    <property type="project" value="UniProtKB-EC"/>
</dbReference>
<keyword evidence="2" id="KW-0808">Transferase</keyword>
<dbReference type="Proteomes" id="UP000518904">
    <property type="component" value="Unassembled WGS sequence"/>
</dbReference>
<evidence type="ECO:0000259" key="1">
    <source>
        <dbReference type="Pfam" id="PF02887"/>
    </source>
</evidence>
<keyword evidence="2" id="KW-0670">Pyruvate</keyword>
<dbReference type="AlphaFoldDB" id="A0A7Y0SFT9"/>